<dbReference type="PANTHER" id="PTHR46558">
    <property type="entry name" value="TRACRIPTIONAL REGULATORY PROTEIN-RELATED-RELATED"/>
    <property type="match status" value="1"/>
</dbReference>
<sequence length="128" mass="14675">MEDNMIGRYLKELRKKKGLSQQDLANLLNVSKQTVSNWEVGRKAPRMKAVSKMAKLFDVPKTSIMAGLPAETVLQANKEWDKYQVDKVIEISDGNLKFTYKGHKVPKEYISMLEKLMRCDIADEAKKL</sequence>
<organism evidence="3 4">
    <name type="scientific">Lactobacillus porci</name>
    <dbReference type="NCBI Taxonomy" id="2012477"/>
    <lineage>
        <taxon>Bacteria</taxon>
        <taxon>Bacillati</taxon>
        <taxon>Bacillota</taxon>
        <taxon>Bacilli</taxon>
        <taxon>Lactobacillales</taxon>
        <taxon>Lactobacillaceae</taxon>
        <taxon>Lactobacillus</taxon>
    </lineage>
</organism>
<evidence type="ECO:0000256" key="1">
    <source>
        <dbReference type="ARBA" id="ARBA00023125"/>
    </source>
</evidence>
<dbReference type="Pfam" id="PF01381">
    <property type="entry name" value="HTH_3"/>
    <property type="match status" value="1"/>
</dbReference>
<dbReference type="EMBL" id="VUMX01000048">
    <property type="protein sequence ID" value="MST87924.1"/>
    <property type="molecule type" value="Genomic_DNA"/>
</dbReference>
<proteinExistence type="predicted"/>
<name>A0A6A8MGF0_9LACO</name>
<gene>
    <name evidence="3" type="ORF">FYJ62_09985</name>
</gene>
<dbReference type="PANTHER" id="PTHR46558:SF11">
    <property type="entry name" value="HTH-TYPE TRANSCRIPTIONAL REGULATOR XRE"/>
    <property type="match status" value="1"/>
</dbReference>
<dbReference type="CDD" id="cd00093">
    <property type="entry name" value="HTH_XRE"/>
    <property type="match status" value="1"/>
</dbReference>
<accession>A0A6A8MGF0</accession>
<evidence type="ECO:0000259" key="2">
    <source>
        <dbReference type="PROSITE" id="PS50943"/>
    </source>
</evidence>
<keyword evidence="4" id="KW-1185">Reference proteome</keyword>
<dbReference type="Proteomes" id="UP000438120">
    <property type="component" value="Unassembled WGS sequence"/>
</dbReference>
<keyword evidence="1" id="KW-0238">DNA-binding</keyword>
<feature type="domain" description="HTH cro/C1-type" evidence="2">
    <location>
        <begin position="10"/>
        <end position="64"/>
    </location>
</feature>
<dbReference type="GO" id="GO:0003677">
    <property type="term" value="F:DNA binding"/>
    <property type="evidence" value="ECO:0007669"/>
    <property type="project" value="UniProtKB-KW"/>
</dbReference>
<dbReference type="SUPFAM" id="SSF47413">
    <property type="entry name" value="lambda repressor-like DNA-binding domains"/>
    <property type="match status" value="1"/>
</dbReference>
<dbReference type="OrthoDB" id="9805856at2"/>
<dbReference type="SMART" id="SM00530">
    <property type="entry name" value="HTH_XRE"/>
    <property type="match status" value="1"/>
</dbReference>
<reference evidence="3 4" key="1">
    <citation type="submission" date="2019-08" db="EMBL/GenBank/DDBJ databases">
        <title>In-depth cultivation of the pig gut microbiome towards novel bacterial diversity and tailored functional studies.</title>
        <authorList>
            <person name="Wylensek D."/>
            <person name="Hitch T.C.A."/>
            <person name="Clavel T."/>
        </authorList>
    </citation>
    <scope>NUCLEOTIDE SEQUENCE [LARGE SCALE GENOMIC DNA]</scope>
    <source>
        <strain evidence="3 4">Bifido-178-WT-2B</strain>
    </source>
</reference>
<dbReference type="InterPro" id="IPR010982">
    <property type="entry name" value="Lambda_DNA-bd_dom_sf"/>
</dbReference>
<dbReference type="InterPro" id="IPR001387">
    <property type="entry name" value="Cro/C1-type_HTH"/>
</dbReference>
<comment type="caution">
    <text evidence="3">The sequence shown here is derived from an EMBL/GenBank/DDBJ whole genome shotgun (WGS) entry which is preliminary data.</text>
</comment>
<dbReference type="AlphaFoldDB" id="A0A6A8MGF0"/>
<dbReference type="RefSeq" id="WP_154549529.1">
    <property type="nucleotide sequence ID" value="NZ_VUMX01000048.1"/>
</dbReference>
<evidence type="ECO:0000313" key="3">
    <source>
        <dbReference type="EMBL" id="MST87924.1"/>
    </source>
</evidence>
<dbReference type="Gene3D" id="1.10.260.40">
    <property type="entry name" value="lambda repressor-like DNA-binding domains"/>
    <property type="match status" value="1"/>
</dbReference>
<dbReference type="PROSITE" id="PS50943">
    <property type="entry name" value="HTH_CROC1"/>
    <property type="match status" value="1"/>
</dbReference>
<protein>
    <submittedName>
        <fullName evidence="3">Helix-turn-helix transcriptional regulator</fullName>
    </submittedName>
</protein>
<evidence type="ECO:0000313" key="4">
    <source>
        <dbReference type="Proteomes" id="UP000438120"/>
    </source>
</evidence>